<organism evidence="2 3">
    <name type="scientific">Tautonia plasticadhaerens</name>
    <dbReference type="NCBI Taxonomy" id="2527974"/>
    <lineage>
        <taxon>Bacteria</taxon>
        <taxon>Pseudomonadati</taxon>
        <taxon>Planctomycetota</taxon>
        <taxon>Planctomycetia</taxon>
        <taxon>Isosphaerales</taxon>
        <taxon>Isosphaeraceae</taxon>
        <taxon>Tautonia</taxon>
    </lineage>
</organism>
<evidence type="ECO:0000313" key="3">
    <source>
        <dbReference type="Proteomes" id="UP000317835"/>
    </source>
</evidence>
<dbReference type="GO" id="GO:0020037">
    <property type="term" value="F:heme binding"/>
    <property type="evidence" value="ECO:0007669"/>
    <property type="project" value="InterPro"/>
</dbReference>
<keyword evidence="3" id="KW-1185">Reference proteome</keyword>
<gene>
    <name evidence="2" type="ORF">ElP_06520</name>
</gene>
<dbReference type="SUPFAM" id="SSF47175">
    <property type="entry name" value="Cytochromes"/>
    <property type="match status" value="1"/>
</dbReference>
<proteinExistence type="predicted"/>
<dbReference type="GO" id="GO:0005506">
    <property type="term" value="F:iron ion binding"/>
    <property type="evidence" value="ECO:0007669"/>
    <property type="project" value="InterPro"/>
</dbReference>
<dbReference type="OrthoDB" id="287770at2"/>
<accession>A0A518GW53</accession>
<dbReference type="GO" id="GO:0022900">
    <property type="term" value="P:electron transport chain"/>
    <property type="evidence" value="ECO:0007669"/>
    <property type="project" value="InterPro"/>
</dbReference>
<evidence type="ECO:0000313" key="2">
    <source>
        <dbReference type="EMBL" id="QDV32812.1"/>
    </source>
</evidence>
<name>A0A518GW53_9BACT</name>
<feature type="chain" id="PRO_5021884383" description="Cytochrome C" evidence="1">
    <location>
        <begin position="29"/>
        <end position="147"/>
    </location>
</feature>
<protein>
    <recommendedName>
        <fullName evidence="4">Cytochrome C</fullName>
    </recommendedName>
</protein>
<reference evidence="2 3" key="1">
    <citation type="submission" date="2019-02" db="EMBL/GenBank/DDBJ databases">
        <title>Deep-cultivation of Planctomycetes and their phenomic and genomic characterization uncovers novel biology.</title>
        <authorList>
            <person name="Wiegand S."/>
            <person name="Jogler M."/>
            <person name="Boedeker C."/>
            <person name="Pinto D."/>
            <person name="Vollmers J."/>
            <person name="Rivas-Marin E."/>
            <person name="Kohn T."/>
            <person name="Peeters S.H."/>
            <person name="Heuer A."/>
            <person name="Rast P."/>
            <person name="Oberbeckmann S."/>
            <person name="Bunk B."/>
            <person name="Jeske O."/>
            <person name="Meyerdierks A."/>
            <person name="Storesund J.E."/>
            <person name="Kallscheuer N."/>
            <person name="Luecker S."/>
            <person name="Lage O.M."/>
            <person name="Pohl T."/>
            <person name="Merkel B.J."/>
            <person name="Hornburger P."/>
            <person name="Mueller R.-W."/>
            <person name="Bruemmer F."/>
            <person name="Labrenz M."/>
            <person name="Spormann A.M."/>
            <person name="Op den Camp H."/>
            <person name="Overmann J."/>
            <person name="Amann R."/>
            <person name="Jetten M.S.M."/>
            <person name="Mascher T."/>
            <person name="Medema M.H."/>
            <person name="Devos D.P."/>
            <person name="Kaster A.-K."/>
            <person name="Ovreas L."/>
            <person name="Rohde M."/>
            <person name="Galperin M.Y."/>
            <person name="Jogler C."/>
        </authorList>
    </citation>
    <scope>NUCLEOTIDE SEQUENCE [LARGE SCALE GENOMIC DNA]</scope>
    <source>
        <strain evidence="2 3">ElP</strain>
    </source>
</reference>
<dbReference type="InterPro" id="IPR010980">
    <property type="entry name" value="Cyt_c/b562"/>
</dbReference>
<feature type="signal peptide" evidence="1">
    <location>
        <begin position="1"/>
        <end position="28"/>
    </location>
</feature>
<keyword evidence="1" id="KW-0732">Signal</keyword>
<dbReference type="RefSeq" id="WP_145267182.1">
    <property type="nucleotide sequence ID" value="NZ_CP036426.1"/>
</dbReference>
<sequence length="147" mass="15916" precursor="true">MKTPPARALGATLGLVAALLIARSAVEAVPPPNPVDPSPAVPQDKRAELMRLKLDYAKNVLEGLALEKMDLVADNARDLKLLSAAAEWEPATVPGPLYLTYTRDFQRIADSMAEDARAGNLDGATLAYVQMATNCVECHKYVRSTRR</sequence>
<dbReference type="AlphaFoldDB" id="A0A518GW53"/>
<evidence type="ECO:0008006" key="4">
    <source>
        <dbReference type="Google" id="ProtNLM"/>
    </source>
</evidence>
<dbReference type="GO" id="GO:0009055">
    <property type="term" value="F:electron transfer activity"/>
    <property type="evidence" value="ECO:0007669"/>
    <property type="project" value="InterPro"/>
</dbReference>
<dbReference type="Proteomes" id="UP000317835">
    <property type="component" value="Chromosome"/>
</dbReference>
<evidence type="ECO:0000256" key="1">
    <source>
        <dbReference type="SAM" id="SignalP"/>
    </source>
</evidence>
<dbReference type="EMBL" id="CP036426">
    <property type="protein sequence ID" value="QDV32812.1"/>
    <property type="molecule type" value="Genomic_DNA"/>
</dbReference>
<dbReference type="KEGG" id="tpla:ElP_06520"/>